<dbReference type="Proteomes" id="UP000032160">
    <property type="component" value="Chromosome I"/>
</dbReference>
<dbReference type="FunFam" id="3.90.850.10:FF:000002">
    <property type="entry name" value="2-hydroxyhepta-2,4-diene-1,7-dioate isomerase"/>
    <property type="match status" value="1"/>
</dbReference>
<keyword evidence="4" id="KW-0378">Hydrolase</keyword>
<proteinExistence type="inferred from homology"/>
<dbReference type="Pfam" id="PF01557">
    <property type="entry name" value="FAA_hydrolase"/>
    <property type="match status" value="1"/>
</dbReference>
<comment type="similarity">
    <text evidence="1">Belongs to the FAH family.</text>
</comment>
<dbReference type="EMBL" id="HG966617">
    <property type="protein sequence ID" value="CDO60702.1"/>
    <property type="molecule type" value="Genomic_DNA"/>
</dbReference>
<feature type="domain" description="Fumarylacetoacetase-like C-terminal" evidence="3">
    <location>
        <begin position="75"/>
        <end position="279"/>
    </location>
</feature>
<evidence type="ECO:0000313" key="5">
    <source>
        <dbReference type="Proteomes" id="UP000032160"/>
    </source>
</evidence>
<dbReference type="GO" id="GO:0016787">
    <property type="term" value="F:hydrolase activity"/>
    <property type="evidence" value="ECO:0007669"/>
    <property type="project" value="UniProtKB-KW"/>
</dbReference>
<reference evidence="4 5" key="1">
    <citation type="journal article" date="2014" name="Front. Genet.">
        <title>Genome and metabolic network of "Candidatus Phaeomarinobacter ectocarpi" Ec32, a new candidate genus of Alphaproteobacteria frequently associated with brown algae.</title>
        <authorList>
            <person name="Dittami S.M."/>
            <person name="Barbeyron T."/>
            <person name="Boyen C."/>
            <person name="Cambefort J."/>
            <person name="Collet G."/>
            <person name="Delage L."/>
            <person name="Gobet A."/>
            <person name="Groisillier A."/>
            <person name="Leblanc C."/>
            <person name="Michel G."/>
            <person name="Scornet D."/>
            <person name="Siegel A."/>
            <person name="Tapia J.E."/>
            <person name="Tonon T."/>
        </authorList>
    </citation>
    <scope>NUCLEOTIDE SEQUENCE [LARGE SCALE GENOMIC DNA]</scope>
    <source>
        <strain evidence="4 5">Ec32</strain>
    </source>
</reference>
<dbReference type="SUPFAM" id="SSF56529">
    <property type="entry name" value="FAH"/>
    <property type="match status" value="1"/>
</dbReference>
<evidence type="ECO:0000259" key="3">
    <source>
        <dbReference type="Pfam" id="PF01557"/>
    </source>
</evidence>
<dbReference type="InterPro" id="IPR011234">
    <property type="entry name" value="Fumarylacetoacetase-like_C"/>
</dbReference>
<dbReference type="PANTHER" id="PTHR42796">
    <property type="entry name" value="FUMARYLACETOACETATE HYDROLASE DOMAIN-CONTAINING PROTEIN 2A-RELATED"/>
    <property type="match status" value="1"/>
</dbReference>
<dbReference type="AlphaFoldDB" id="X5ME54"/>
<protein>
    <submittedName>
        <fullName evidence="4">Fumarylacetoacetate hydrolase family protein</fullName>
    </submittedName>
</protein>
<evidence type="ECO:0000256" key="2">
    <source>
        <dbReference type="ARBA" id="ARBA00022723"/>
    </source>
</evidence>
<name>X5ME54_9HYPH</name>
<dbReference type="InterPro" id="IPR051121">
    <property type="entry name" value="FAH"/>
</dbReference>
<dbReference type="PATRIC" id="fig|1458461.3.peg.2494"/>
<dbReference type="GO" id="GO:0019752">
    <property type="term" value="P:carboxylic acid metabolic process"/>
    <property type="evidence" value="ECO:0007669"/>
    <property type="project" value="UniProtKB-ARBA"/>
</dbReference>
<dbReference type="OrthoDB" id="5197601at2"/>
<keyword evidence="2" id="KW-0479">Metal-binding</keyword>
<dbReference type="InterPro" id="IPR036663">
    <property type="entry name" value="Fumarylacetoacetase_C_sf"/>
</dbReference>
<evidence type="ECO:0000313" key="4">
    <source>
        <dbReference type="EMBL" id="CDO60702.1"/>
    </source>
</evidence>
<dbReference type="Gene3D" id="3.90.850.10">
    <property type="entry name" value="Fumarylacetoacetase-like, C-terminal domain"/>
    <property type="match status" value="1"/>
</dbReference>
<dbReference type="GO" id="GO:0046872">
    <property type="term" value="F:metal ion binding"/>
    <property type="evidence" value="ECO:0007669"/>
    <property type="project" value="UniProtKB-KW"/>
</dbReference>
<accession>X5ME54</accession>
<evidence type="ECO:0000256" key="1">
    <source>
        <dbReference type="ARBA" id="ARBA00010211"/>
    </source>
</evidence>
<dbReference type="HOGENOM" id="CLU_028458_3_3_5"/>
<dbReference type="KEGG" id="pect:BN1012_Phect2489"/>
<gene>
    <name evidence="4" type="ORF">BN1012_Phect2489</name>
</gene>
<dbReference type="PANTHER" id="PTHR42796:SF4">
    <property type="entry name" value="FUMARYLACETOACETATE HYDROLASE DOMAIN-CONTAINING PROTEIN 2A"/>
    <property type="match status" value="1"/>
</dbReference>
<keyword evidence="5" id="KW-1185">Reference proteome</keyword>
<dbReference type="STRING" id="1458461.BN1012_Phect2489"/>
<organism evidence="4 5">
    <name type="scientific">Candidatus Phaeomarinibacter ectocarpi</name>
    <dbReference type="NCBI Taxonomy" id="1458461"/>
    <lineage>
        <taxon>Bacteria</taxon>
        <taxon>Pseudomonadati</taxon>
        <taxon>Pseudomonadota</taxon>
        <taxon>Alphaproteobacteria</taxon>
        <taxon>Hyphomicrobiales</taxon>
        <taxon>Parvibaculaceae</taxon>
        <taxon>Candidatus Phaeomarinibacter</taxon>
    </lineage>
</organism>
<dbReference type="GO" id="GO:0016853">
    <property type="term" value="F:isomerase activity"/>
    <property type="evidence" value="ECO:0007669"/>
    <property type="project" value="UniProtKB-ARBA"/>
</dbReference>
<sequence length="289" mass="31579">MRIASLIHNGRQSLGVVDDRGVRPIPDSADMPKDLMAVLPESEVLLERISKSVADVPPLPLDDATFLAPIPVPGKILAIGLNYRAHVEETGREVSPHQIWFNKQRTCIAGPNDVIDKPVASDMVDYEGELVVVIGKRCRHVPAERAHEVIAGYMVGNDVSVRDWQRRTPTMQMGKSFDTHGPIGPWMVTADEIEDPQNLTIKASVNGEERQSSNTSSMIHSIREQIEHLTTAFTLEPGDLIFTGTPEGVGAAMDPPQFLKDGDVVRIEIGDVGTIENRVANEVAKTTIG</sequence>